<evidence type="ECO:0000256" key="1">
    <source>
        <dbReference type="SAM" id="MobiDB-lite"/>
    </source>
</evidence>
<feature type="region of interest" description="Disordered" evidence="1">
    <location>
        <begin position="496"/>
        <end position="520"/>
    </location>
</feature>
<feature type="region of interest" description="Disordered" evidence="1">
    <location>
        <begin position="372"/>
        <end position="400"/>
    </location>
</feature>
<evidence type="ECO:0000313" key="2">
    <source>
        <dbReference type="EMBL" id="KAA0147360.1"/>
    </source>
</evidence>
<feature type="compositionally biased region" description="Gly residues" evidence="1">
    <location>
        <begin position="98"/>
        <end position="108"/>
    </location>
</feature>
<evidence type="ECO:0000313" key="3">
    <source>
        <dbReference type="Proteomes" id="UP000323011"/>
    </source>
</evidence>
<dbReference type="Proteomes" id="UP000323011">
    <property type="component" value="Unassembled WGS sequence"/>
</dbReference>
<sequence>MLTIGVGGAVPLMPADAASLCEAIALANSLEKAPLAKAVEAIRDLPMPTVIVEYADVSRLPLDAVPAMLATPHSDSQSMSSGPVATKRRRESFADDGGASGGEAGGDASGLASKRPRPAEEPTEANATSSSAERPPAGPQPAESAEQAASAAAPGQPAAAAAAAEPASNGQAADSASTCAERSTPSRGPPGTAGARNRSAAAFAEAGRKDGDQEDDIADEFGDDDDDDDDDDVPMQWAPIALESNDLAVRLFNNTREQVAEDAKNGVELAWIHPHEVARRATVSIKANSRRMSQFTYDGLYISRVHPPPGQAVTKDGVALVPFATFRATEVMVLFYDGRSDRLKRTFTFWVGIVPTGSVLPAGTLVVPKHVSQSLESTRRPGQQSADGEHGSAPASPRLVVGNGGAAGSAATGAAAAEAAGAAAASEAAVSTAAAVSRGEPFVPARSAPAIDAWALSRSHMEQGHLTSEPGEVPASMFAPGIQRSHPAITGGYSTAMSSMHHSRPPAPRHGPYNDAMDADVGPEHQSGLWAHSIGGLAGLFPLASAMASVREHQLPQHFLTAGPSSGALMHLQHQQQMSLAQQHQHQQRQMNSHPGSSDHGHGSSHAQPFTSQGWAATR</sequence>
<feature type="compositionally biased region" description="Polar residues" evidence="1">
    <location>
        <begin position="607"/>
        <end position="619"/>
    </location>
</feature>
<feature type="compositionally biased region" description="Polar residues" evidence="1">
    <location>
        <begin position="174"/>
        <end position="186"/>
    </location>
</feature>
<dbReference type="AlphaFoldDB" id="A0A5A8C5M1"/>
<feature type="compositionally biased region" description="Low complexity" evidence="1">
    <location>
        <begin position="573"/>
        <end position="596"/>
    </location>
</feature>
<gene>
    <name evidence="2" type="ORF">FNF29_07428</name>
</gene>
<organism evidence="2 3">
    <name type="scientific">Cafeteria roenbergensis</name>
    <name type="common">Marine flagellate</name>
    <dbReference type="NCBI Taxonomy" id="33653"/>
    <lineage>
        <taxon>Eukaryota</taxon>
        <taxon>Sar</taxon>
        <taxon>Stramenopiles</taxon>
        <taxon>Bigyra</taxon>
        <taxon>Opalozoa</taxon>
        <taxon>Bicosoecida</taxon>
        <taxon>Cafeteriaceae</taxon>
        <taxon>Cafeteria</taxon>
    </lineage>
</organism>
<dbReference type="EMBL" id="VLTN01000068">
    <property type="protein sequence ID" value="KAA0147360.1"/>
    <property type="molecule type" value="Genomic_DNA"/>
</dbReference>
<reference evidence="2 3" key="1">
    <citation type="submission" date="2019-07" db="EMBL/GenBank/DDBJ databases">
        <title>Genomes of Cafeteria roenbergensis.</title>
        <authorList>
            <person name="Fischer M.G."/>
            <person name="Hackl T."/>
            <person name="Roman M."/>
        </authorList>
    </citation>
    <scope>NUCLEOTIDE SEQUENCE [LARGE SCALE GENOMIC DNA]</scope>
    <source>
        <strain evidence="2 3">BVI</strain>
    </source>
</reference>
<comment type="caution">
    <text evidence="2">The sequence shown here is derived from an EMBL/GenBank/DDBJ whole genome shotgun (WGS) entry which is preliminary data.</text>
</comment>
<protein>
    <submittedName>
        <fullName evidence="2">Uncharacterized protein</fullName>
    </submittedName>
</protein>
<keyword evidence="3" id="KW-1185">Reference proteome</keyword>
<feature type="region of interest" description="Disordered" evidence="1">
    <location>
        <begin position="71"/>
        <end position="233"/>
    </location>
</feature>
<feature type="compositionally biased region" description="Acidic residues" evidence="1">
    <location>
        <begin position="212"/>
        <end position="233"/>
    </location>
</feature>
<name>A0A5A8C5M1_CAFRO</name>
<feature type="compositionally biased region" description="Low complexity" evidence="1">
    <location>
        <begin position="140"/>
        <end position="173"/>
    </location>
</feature>
<feature type="compositionally biased region" description="Polar residues" evidence="1">
    <location>
        <begin position="73"/>
        <end position="83"/>
    </location>
</feature>
<feature type="compositionally biased region" description="Polar residues" evidence="1">
    <location>
        <begin position="372"/>
        <end position="386"/>
    </location>
</feature>
<feature type="region of interest" description="Disordered" evidence="1">
    <location>
        <begin position="573"/>
        <end position="619"/>
    </location>
</feature>
<proteinExistence type="predicted"/>
<accession>A0A5A8C5M1</accession>
<feature type="compositionally biased region" description="Low complexity" evidence="1">
    <location>
        <begin position="192"/>
        <end position="205"/>
    </location>
</feature>